<accession>A0ABM8AGD3</accession>
<gene>
    <name evidence="1" type="ORF">DAETH_28300</name>
</gene>
<evidence type="ECO:0000313" key="1">
    <source>
        <dbReference type="EMBL" id="BDP42861.1"/>
    </source>
</evidence>
<evidence type="ECO:0000313" key="2">
    <source>
        <dbReference type="Proteomes" id="UP001064971"/>
    </source>
</evidence>
<sequence>MTDPSGTSGQFRSLHSGRLVVPGWTNLIPGLPDAVEIQFDPDPHDLAREYACLLVEYWVTPEELTLQSVLPVRAFTAAPEGWCVFVPARGRVLVRALDPQPDPPVLVSHWLNIDPRTPEGTVVTVAVNLPAPPSPWQNLLLNG</sequence>
<evidence type="ECO:0008006" key="3">
    <source>
        <dbReference type="Google" id="ProtNLM"/>
    </source>
</evidence>
<dbReference type="EMBL" id="AP026560">
    <property type="protein sequence ID" value="BDP42861.1"/>
    <property type="molecule type" value="Genomic_DNA"/>
</dbReference>
<keyword evidence="2" id="KW-1185">Reference proteome</keyword>
<name>A0ABM8AGD3_9DEIO</name>
<proteinExistence type="predicted"/>
<dbReference type="RefSeq" id="WP_264775538.1">
    <property type="nucleotide sequence ID" value="NZ_AP026560.1"/>
</dbReference>
<protein>
    <recommendedName>
        <fullName evidence="3">Uracil-DNA glycosylase</fullName>
    </recommendedName>
</protein>
<dbReference type="Proteomes" id="UP001064971">
    <property type="component" value="Chromosome"/>
</dbReference>
<reference evidence="1" key="1">
    <citation type="submission" date="2022-07" db="EMBL/GenBank/DDBJ databases">
        <title>Complete Genome Sequence of the Radioresistant Bacterium Deinococcus aetherius ST0316, Isolated from the Air Dust collected in Lower Stratosphere above Japan.</title>
        <authorList>
            <person name="Satoh K."/>
            <person name="Hagiwara K."/>
            <person name="Katsumata K."/>
            <person name="Kubo A."/>
            <person name="Yokobori S."/>
            <person name="Yamagishi A."/>
            <person name="Oono Y."/>
            <person name="Narumi I."/>
        </authorList>
    </citation>
    <scope>NUCLEOTIDE SEQUENCE</scope>
    <source>
        <strain evidence="1">ST0316</strain>
    </source>
</reference>
<organism evidence="1 2">
    <name type="scientific">Deinococcus aetherius</name>
    <dbReference type="NCBI Taxonomy" id="200252"/>
    <lineage>
        <taxon>Bacteria</taxon>
        <taxon>Thermotogati</taxon>
        <taxon>Deinococcota</taxon>
        <taxon>Deinococci</taxon>
        <taxon>Deinococcales</taxon>
        <taxon>Deinococcaceae</taxon>
        <taxon>Deinococcus</taxon>
    </lineage>
</organism>